<keyword evidence="2" id="KW-0269">Exonuclease</keyword>
<keyword evidence="2" id="KW-0378">Hydrolase</keyword>
<dbReference type="Proteomes" id="UP000237819">
    <property type="component" value="Unassembled WGS sequence"/>
</dbReference>
<evidence type="ECO:0000259" key="1">
    <source>
        <dbReference type="Pfam" id="PF00929"/>
    </source>
</evidence>
<dbReference type="InterPro" id="IPR013520">
    <property type="entry name" value="Ribonucl_H"/>
</dbReference>
<gene>
    <name evidence="2" type="ORF">C5Y93_26540</name>
</gene>
<dbReference type="GO" id="GO:0003676">
    <property type="term" value="F:nucleic acid binding"/>
    <property type="evidence" value="ECO:0007669"/>
    <property type="project" value="InterPro"/>
</dbReference>
<name>A0A2S8GG53_9BACT</name>
<evidence type="ECO:0000313" key="2">
    <source>
        <dbReference type="EMBL" id="PQO43260.1"/>
    </source>
</evidence>
<dbReference type="RefSeq" id="WP_105338473.1">
    <property type="nucleotide sequence ID" value="NZ_PUHZ01000024.1"/>
</dbReference>
<reference evidence="2 3" key="1">
    <citation type="submission" date="2018-02" db="EMBL/GenBank/DDBJ databases">
        <title>Comparative genomes isolates from brazilian mangrove.</title>
        <authorList>
            <person name="Araujo J.E."/>
            <person name="Taketani R.G."/>
            <person name="Silva M.C.P."/>
            <person name="Loureco M.V."/>
            <person name="Andreote F.D."/>
        </authorList>
    </citation>
    <scope>NUCLEOTIDE SEQUENCE [LARGE SCALE GENOMIC DNA]</scope>
    <source>
        <strain evidence="2 3">Nap-Phe MGV</strain>
    </source>
</reference>
<feature type="domain" description="Exonuclease" evidence="1">
    <location>
        <begin position="5"/>
        <end position="158"/>
    </location>
</feature>
<sequence length="173" mass="19699">MSYFMIDVEADGPIPGDYSMISFGAVLVTPGLQQTFYGQLRPISEEWIPAALAVSGFSREETLAFPTAEEVMRRFSEWISETTKGQPMFISDNNGFDWQFVNWYFHHFVGKNPFGHSSTNLGSLYKGMQKDCFVNFKHLRKTKHTHHPVDDAKGNAEALLQMKETLGLKIRLD</sequence>
<protein>
    <submittedName>
        <fullName evidence="2">Exonuclease</fullName>
    </submittedName>
</protein>
<organism evidence="2 3">
    <name type="scientific">Blastopirellula marina</name>
    <dbReference type="NCBI Taxonomy" id="124"/>
    <lineage>
        <taxon>Bacteria</taxon>
        <taxon>Pseudomonadati</taxon>
        <taxon>Planctomycetota</taxon>
        <taxon>Planctomycetia</taxon>
        <taxon>Pirellulales</taxon>
        <taxon>Pirellulaceae</taxon>
        <taxon>Blastopirellula</taxon>
    </lineage>
</organism>
<dbReference type="Gene3D" id="3.30.420.10">
    <property type="entry name" value="Ribonuclease H-like superfamily/Ribonuclease H"/>
    <property type="match status" value="1"/>
</dbReference>
<dbReference type="GO" id="GO:0006259">
    <property type="term" value="P:DNA metabolic process"/>
    <property type="evidence" value="ECO:0007669"/>
    <property type="project" value="UniProtKB-ARBA"/>
</dbReference>
<accession>A0A2S8GG53</accession>
<evidence type="ECO:0000313" key="3">
    <source>
        <dbReference type="Proteomes" id="UP000237819"/>
    </source>
</evidence>
<keyword evidence="2" id="KW-0540">Nuclease</keyword>
<comment type="caution">
    <text evidence="2">The sequence shown here is derived from an EMBL/GenBank/DDBJ whole genome shotgun (WGS) entry which is preliminary data.</text>
</comment>
<proteinExistence type="predicted"/>
<dbReference type="EMBL" id="PUHZ01000024">
    <property type="protein sequence ID" value="PQO43260.1"/>
    <property type="molecule type" value="Genomic_DNA"/>
</dbReference>
<dbReference type="SUPFAM" id="SSF53098">
    <property type="entry name" value="Ribonuclease H-like"/>
    <property type="match status" value="1"/>
</dbReference>
<dbReference type="InterPro" id="IPR036397">
    <property type="entry name" value="RNaseH_sf"/>
</dbReference>
<dbReference type="InterPro" id="IPR012337">
    <property type="entry name" value="RNaseH-like_sf"/>
</dbReference>
<dbReference type="AlphaFoldDB" id="A0A2S8GG53"/>
<dbReference type="Pfam" id="PF00929">
    <property type="entry name" value="RNase_T"/>
    <property type="match status" value="1"/>
</dbReference>
<dbReference type="GO" id="GO:0004527">
    <property type="term" value="F:exonuclease activity"/>
    <property type="evidence" value="ECO:0007669"/>
    <property type="project" value="UniProtKB-KW"/>
</dbReference>
<dbReference type="OrthoDB" id="9803925at2"/>